<dbReference type="Proteomes" id="UP000371041">
    <property type="component" value="Chromosome"/>
</dbReference>
<evidence type="ECO:0008006" key="4">
    <source>
        <dbReference type="Google" id="ProtNLM"/>
    </source>
</evidence>
<keyword evidence="1" id="KW-0472">Membrane</keyword>
<feature type="transmembrane region" description="Helical" evidence="1">
    <location>
        <begin position="90"/>
        <end position="111"/>
    </location>
</feature>
<keyword evidence="3" id="KW-1185">Reference proteome</keyword>
<dbReference type="CDD" id="cd07326">
    <property type="entry name" value="M56_BlaR1_MecR1_like"/>
    <property type="match status" value="1"/>
</dbReference>
<name>A0A5Q3Q6Y1_9PSEU</name>
<evidence type="ECO:0000313" key="2">
    <source>
        <dbReference type="EMBL" id="QGK70232.1"/>
    </source>
</evidence>
<gene>
    <name evidence="2" type="ORF">GIY23_12470</name>
</gene>
<evidence type="ECO:0000256" key="1">
    <source>
        <dbReference type="SAM" id="Phobius"/>
    </source>
</evidence>
<organism evidence="2 3">
    <name type="scientific">Allosaccharopolyspora coralli</name>
    <dbReference type="NCBI Taxonomy" id="2665642"/>
    <lineage>
        <taxon>Bacteria</taxon>
        <taxon>Bacillati</taxon>
        <taxon>Actinomycetota</taxon>
        <taxon>Actinomycetes</taxon>
        <taxon>Pseudonocardiales</taxon>
        <taxon>Pseudonocardiaceae</taxon>
        <taxon>Allosaccharopolyspora</taxon>
    </lineage>
</organism>
<reference evidence="3" key="1">
    <citation type="submission" date="2019-11" db="EMBL/GenBank/DDBJ databases">
        <title>The complete genome sequence of Saccharopolyspora sp. E2A.</title>
        <authorList>
            <person name="Zhang G."/>
        </authorList>
    </citation>
    <scope>NUCLEOTIDE SEQUENCE [LARGE SCALE GENOMIC DNA]</scope>
    <source>
        <strain evidence="3">E2A</strain>
    </source>
</reference>
<feature type="transmembrane region" description="Helical" evidence="1">
    <location>
        <begin position="286"/>
        <end position="314"/>
    </location>
</feature>
<sequence length="318" mass="33760">MILALALLVGVVAVACSGPAVLDRMVRRKVDPQAVLVTWIVLVGATFMTVIATLAVILLPTHGPAPVLIQLIHHCWVAVRHGAVPRTHEMAALALFVVAFLTAAQVGRGLLRYGRHKRQLHHKHLQLLRITAHSEPGPFTTMWLPHPAPLAYSVAGSPAFVVATEGVRDELGKVNAAAVLEHERAHLRGRHHLLVGFAEALAKSVPWVPLTRRSPDLVRTAIELAADLEAARKHGTNAVQSALRTMSKTGGPSTPQHALGMADSGVALRLEHLDRLSENTTAARRLLVSGTVGVMAASAPALTGIGILTAVGILTCLL</sequence>
<dbReference type="Gene3D" id="3.30.2010.10">
    <property type="entry name" value="Metalloproteases ('zincins'), catalytic domain"/>
    <property type="match status" value="1"/>
</dbReference>
<evidence type="ECO:0000313" key="3">
    <source>
        <dbReference type="Proteomes" id="UP000371041"/>
    </source>
</evidence>
<dbReference type="AlphaFoldDB" id="A0A5Q3Q6Y1"/>
<dbReference type="KEGG" id="sace:GIY23_12470"/>
<dbReference type="EMBL" id="CP045929">
    <property type="protein sequence ID" value="QGK70232.1"/>
    <property type="molecule type" value="Genomic_DNA"/>
</dbReference>
<dbReference type="RefSeq" id="WP_154076816.1">
    <property type="nucleotide sequence ID" value="NZ_CP045929.1"/>
</dbReference>
<accession>A0A5Q3Q6Y1</accession>
<feature type="transmembrane region" description="Helical" evidence="1">
    <location>
        <begin position="33"/>
        <end position="58"/>
    </location>
</feature>
<protein>
    <recommendedName>
        <fullName evidence="4">M48 family metalloprotease</fullName>
    </recommendedName>
</protein>
<keyword evidence="1" id="KW-0812">Transmembrane</keyword>
<keyword evidence="1" id="KW-1133">Transmembrane helix</keyword>
<proteinExistence type="predicted"/>